<evidence type="ECO:0000256" key="9">
    <source>
        <dbReference type="RuleBase" id="RU003560"/>
    </source>
</evidence>
<reference evidence="10 12" key="2">
    <citation type="journal article" date="2013" name="Nature">
        <title>Insights into bilaterian evolution from three spiralian genomes.</title>
        <authorList>
            <person name="Simakov O."/>
            <person name="Marletaz F."/>
            <person name="Cho S.J."/>
            <person name="Edsinger-Gonzales E."/>
            <person name="Havlak P."/>
            <person name="Hellsten U."/>
            <person name="Kuo D.H."/>
            <person name="Larsson T."/>
            <person name="Lv J."/>
            <person name="Arendt D."/>
            <person name="Savage R."/>
            <person name="Osoegawa K."/>
            <person name="de Jong P."/>
            <person name="Grimwood J."/>
            <person name="Chapman J.A."/>
            <person name="Shapiro H."/>
            <person name="Aerts A."/>
            <person name="Otillar R.P."/>
            <person name="Terry A.Y."/>
            <person name="Boore J.L."/>
            <person name="Grigoriev I.V."/>
            <person name="Lindberg D.R."/>
            <person name="Seaver E.C."/>
            <person name="Weisblat D.A."/>
            <person name="Putnam N.H."/>
            <person name="Rokhsar D.S."/>
        </authorList>
    </citation>
    <scope>NUCLEOTIDE SEQUENCE</scope>
    <source>
        <strain evidence="10 12">I ESC-2004</strain>
    </source>
</reference>
<evidence type="ECO:0000313" key="10">
    <source>
        <dbReference type="EMBL" id="ELU05560.1"/>
    </source>
</evidence>
<protein>
    <recommendedName>
        <fullName evidence="3">4-aminobutyrate--2-oxoglutarate transaminase</fullName>
        <ecNumber evidence="3">2.6.1.19</ecNumber>
    </recommendedName>
    <alternativeName>
        <fullName evidence="8">GABA aminotransferase</fullName>
    </alternativeName>
    <alternativeName>
        <fullName evidence="7">Gamma-amino-N-butyrate transaminase</fullName>
    </alternativeName>
</protein>
<dbReference type="EMBL" id="AMQN01007798">
    <property type="status" value="NOT_ANNOTATED_CDS"/>
    <property type="molecule type" value="Genomic_DNA"/>
</dbReference>
<dbReference type="OrthoDB" id="5419315at2759"/>
<evidence type="ECO:0000256" key="5">
    <source>
        <dbReference type="ARBA" id="ARBA00022679"/>
    </source>
</evidence>
<evidence type="ECO:0000256" key="8">
    <source>
        <dbReference type="ARBA" id="ARBA00031787"/>
    </source>
</evidence>
<comment type="similarity">
    <text evidence="2 9">Belongs to the class-III pyridoxal-phosphate-dependent aminotransferase family.</text>
</comment>
<dbReference type="SUPFAM" id="SSF53383">
    <property type="entry name" value="PLP-dependent transferases"/>
    <property type="match status" value="1"/>
</dbReference>
<dbReference type="InterPro" id="IPR005814">
    <property type="entry name" value="Aminotrans_3"/>
</dbReference>
<dbReference type="FunCoup" id="R7UHA3">
    <property type="interactions" value="989"/>
</dbReference>
<evidence type="ECO:0000256" key="4">
    <source>
        <dbReference type="ARBA" id="ARBA00022576"/>
    </source>
</evidence>
<comment type="cofactor">
    <cofactor evidence="1">
        <name>pyridoxal 5'-phosphate</name>
        <dbReference type="ChEBI" id="CHEBI:597326"/>
    </cofactor>
</comment>
<dbReference type="PANTHER" id="PTHR43206:SF1">
    <property type="entry name" value="4-AMINOBUTYRATE AMINOTRANSFERASE, MITOCHONDRIAL"/>
    <property type="match status" value="1"/>
</dbReference>
<dbReference type="Proteomes" id="UP000014760">
    <property type="component" value="Unassembled WGS sequence"/>
</dbReference>
<dbReference type="Gene3D" id="3.40.640.10">
    <property type="entry name" value="Type I PLP-dependent aspartate aminotransferase-like (Major domain)"/>
    <property type="match status" value="1"/>
</dbReference>
<dbReference type="Pfam" id="PF00202">
    <property type="entry name" value="Aminotran_3"/>
    <property type="match status" value="1"/>
</dbReference>
<keyword evidence="6 9" id="KW-0663">Pyridoxal phosphate</keyword>
<keyword evidence="5" id="KW-0808">Transferase</keyword>
<evidence type="ECO:0000313" key="12">
    <source>
        <dbReference type="Proteomes" id="UP000014760"/>
    </source>
</evidence>
<dbReference type="GO" id="GO:0009450">
    <property type="term" value="P:gamma-aminobutyric acid catabolic process"/>
    <property type="evidence" value="ECO:0007669"/>
    <property type="project" value="TreeGrafter"/>
</dbReference>
<dbReference type="InterPro" id="IPR049704">
    <property type="entry name" value="Aminotrans_3_PPA_site"/>
</dbReference>
<dbReference type="InterPro" id="IPR015421">
    <property type="entry name" value="PyrdxlP-dep_Trfase_major"/>
</dbReference>
<dbReference type="FunFam" id="3.40.640.10:FF:000029">
    <property type="entry name" value="4-aminobutyrate aminotransferase, mitochondrial"/>
    <property type="match status" value="1"/>
</dbReference>
<dbReference type="PROSITE" id="PS00600">
    <property type="entry name" value="AA_TRANSFER_CLASS_3"/>
    <property type="match status" value="1"/>
</dbReference>
<reference evidence="12" key="1">
    <citation type="submission" date="2012-12" db="EMBL/GenBank/DDBJ databases">
        <authorList>
            <person name="Hellsten U."/>
            <person name="Grimwood J."/>
            <person name="Chapman J.A."/>
            <person name="Shapiro H."/>
            <person name="Aerts A."/>
            <person name="Otillar R.P."/>
            <person name="Terry A.Y."/>
            <person name="Boore J.L."/>
            <person name="Simakov O."/>
            <person name="Marletaz F."/>
            <person name="Cho S.-J."/>
            <person name="Edsinger-Gonzales E."/>
            <person name="Havlak P."/>
            <person name="Kuo D.-H."/>
            <person name="Larsson T."/>
            <person name="Lv J."/>
            <person name="Arendt D."/>
            <person name="Savage R."/>
            <person name="Osoegawa K."/>
            <person name="de Jong P."/>
            <person name="Lindberg D.R."/>
            <person name="Seaver E.C."/>
            <person name="Weisblat D.A."/>
            <person name="Putnam N.H."/>
            <person name="Grigoriev I.V."/>
            <person name="Rokhsar D.S."/>
        </authorList>
    </citation>
    <scope>NUCLEOTIDE SEQUENCE</scope>
    <source>
        <strain evidence="12">I ESC-2004</strain>
    </source>
</reference>
<name>R7UHA3_CAPTE</name>
<dbReference type="EMBL" id="KB301402">
    <property type="protein sequence ID" value="ELU05560.1"/>
    <property type="molecule type" value="Genomic_DNA"/>
</dbReference>
<keyword evidence="4" id="KW-0032">Aminotransferase</keyword>
<keyword evidence="12" id="KW-1185">Reference proteome</keyword>
<dbReference type="STRING" id="283909.R7UHA3"/>
<evidence type="ECO:0000313" key="11">
    <source>
        <dbReference type="EnsemblMetazoa" id="CapteP228193"/>
    </source>
</evidence>
<evidence type="ECO:0000256" key="6">
    <source>
        <dbReference type="ARBA" id="ARBA00022898"/>
    </source>
</evidence>
<dbReference type="InterPro" id="IPR015424">
    <property type="entry name" value="PyrdxlP-dep_Trfase"/>
</dbReference>
<gene>
    <name evidence="10" type="ORF">CAPTEDRAFT_228193</name>
</gene>
<sequence>MKTRIPGPKSVELIAELGQLQNSMGCQFFVDYDNSHGNYMVDVDGNVILDLFTQIASIPIGYNHPRFMEVLKDPANMSHFINRPSLGVFPHKDWVQRLHNAMMTIAPKGLHHVQNMACGACSNENAFKSVFMAYRRKQRGGAGYSQEEMDSSLINQPPGCPNLAILSFENAFHGRTMGCLNTTHTKWAHKMDFPHMDWPIADWPKTKYPMEENKEHNAREEERCLQKVEDLIKEYNGRGTEVAGLITEPIQSEGGDHYASPEFFKGLQRICKENNAYFIVDEVQTGGGSTGHMWFHETWNLPESPDAVVFSKKTLTGGFYFSDELMPKEAGRVFNTWMGDPSKVLFLETLVNVIKEHDLLSSVNQVGSHLTSSLEQLQIGVLQSQQRISVSFDEYLANCKHLWAEPELRDDWLWAGAAAFRGNHKIRFGP</sequence>
<evidence type="ECO:0000256" key="3">
    <source>
        <dbReference type="ARBA" id="ARBA00012912"/>
    </source>
</evidence>
<proteinExistence type="inferred from homology"/>
<evidence type="ECO:0000256" key="2">
    <source>
        <dbReference type="ARBA" id="ARBA00008954"/>
    </source>
</evidence>
<dbReference type="GO" id="GO:0030170">
    <property type="term" value="F:pyridoxal phosphate binding"/>
    <property type="evidence" value="ECO:0007669"/>
    <property type="project" value="InterPro"/>
</dbReference>
<dbReference type="AlphaFoldDB" id="R7UHA3"/>
<dbReference type="GO" id="GO:0005739">
    <property type="term" value="C:mitochondrion"/>
    <property type="evidence" value="ECO:0007669"/>
    <property type="project" value="TreeGrafter"/>
</dbReference>
<dbReference type="EnsemblMetazoa" id="CapteT228193">
    <property type="protein sequence ID" value="CapteP228193"/>
    <property type="gene ID" value="CapteG228193"/>
</dbReference>
<reference evidence="11" key="3">
    <citation type="submission" date="2015-06" db="UniProtKB">
        <authorList>
            <consortium name="EnsemblMetazoa"/>
        </authorList>
    </citation>
    <scope>IDENTIFICATION</scope>
</reference>
<evidence type="ECO:0000256" key="7">
    <source>
        <dbReference type="ARBA" id="ARBA00030204"/>
    </source>
</evidence>
<organism evidence="10">
    <name type="scientific">Capitella teleta</name>
    <name type="common">Polychaete worm</name>
    <dbReference type="NCBI Taxonomy" id="283909"/>
    <lineage>
        <taxon>Eukaryota</taxon>
        <taxon>Metazoa</taxon>
        <taxon>Spiralia</taxon>
        <taxon>Lophotrochozoa</taxon>
        <taxon>Annelida</taxon>
        <taxon>Polychaeta</taxon>
        <taxon>Sedentaria</taxon>
        <taxon>Scolecida</taxon>
        <taxon>Capitellidae</taxon>
        <taxon>Capitella</taxon>
    </lineage>
</organism>
<dbReference type="HOGENOM" id="CLU_016922_12_1_1"/>
<dbReference type="EMBL" id="AMQN01007800">
    <property type="status" value="NOT_ANNOTATED_CDS"/>
    <property type="molecule type" value="Genomic_DNA"/>
</dbReference>
<dbReference type="EMBL" id="AMQN01007799">
    <property type="status" value="NOT_ANNOTATED_CDS"/>
    <property type="molecule type" value="Genomic_DNA"/>
</dbReference>
<dbReference type="OMA" id="ERIMTTW"/>
<dbReference type="EC" id="2.6.1.19" evidence="3"/>
<dbReference type="GO" id="GO:0034386">
    <property type="term" value="F:4-aminobutyrate:2-oxoglutarate transaminase activity"/>
    <property type="evidence" value="ECO:0007669"/>
    <property type="project" value="UniProtKB-EC"/>
</dbReference>
<dbReference type="PIRSF" id="PIRSF000521">
    <property type="entry name" value="Transaminase_4ab_Lys_Orn"/>
    <property type="match status" value="1"/>
</dbReference>
<accession>R7UHA3</accession>
<evidence type="ECO:0000256" key="1">
    <source>
        <dbReference type="ARBA" id="ARBA00001933"/>
    </source>
</evidence>
<dbReference type="PANTHER" id="PTHR43206">
    <property type="entry name" value="AMINOTRANSFERASE"/>
    <property type="match status" value="1"/>
</dbReference>
<dbReference type="Gene3D" id="3.90.1150.10">
    <property type="entry name" value="Aspartate Aminotransferase, domain 1"/>
    <property type="match status" value="1"/>
</dbReference>
<dbReference type="InterPro" id="IPR015422">
    <property type="entry name" value="PyrdxlP-dep_Trfase_small"/>
</dbReference>